<dbReference type="InterPro" id="IPR005864">
    <property type="entry name" value="ATP_synth_F0_bsu_bac"/>
</dbReference>
<keyword evidence="10 13" id="KW-0066">ATP synthesis</keyword>
<organism evidence="16 17">
    <name type="scientific">Clostridium fallax</name>
    <dbReference type="NCBI Taxonomy" id="1533"/>
    <lineage>
        <taxon>Bacteria</taxon>
        <taxon>Bacillati</taxon>
        <taxon>Bacillota</taxon>
        <taxon>Clostridia</taxon>
        <taxon>Eubacteriales</taxon>
        <taxon>Clostridiaceae</taxon>
        <taxon>Clostridium</taxon>
    </lineage>
</organism>
<keyword evidence="17" id="KW-1185">Reference proteome</keyword>
<evidence type="ECO:0000256" key="5">
    <source>
        <dbReference type="ARBA" id="ARBA00022692"/>
    </source>
</evidence>
<evidence type="ECO:0000256" key="3">
    <source>
        <dbReference type="ARBA" id="ARBA00022475"/>
    </source>
</evidence>
<comment type="subcellular location">
    <subcellularLocation>
        <location evidence="13">Cell membrane</location>
        <topology evidence="13">Single-pass membrane protein</topology>
    </subcellularLocation>
    <subcellularLocation>
        <location evidence="12">Endomembrane system</location>
        <topology evidence="12">Single-pass membrane protein</topology>
    </subcellularLocation>
</comment>
<keyword evidence="15" id="KW-0175">Coiled coil</keyword>
<keyword evidence="7 13" id="KW-1133">Transmembrane helix</keyword>
<evidence type="ECO:0000256" key="2">
    <source>
        <dbReference type="ARBA" id="ARBA00022448"/>
    </source>
</evidence>
<dbReference type="GO" id="GO:0046961">
    <property type="term" value="F:proton-transporting ATPase activity, rotational mechanism"/>
    <property type="evidence" value="ECO:0007669"/>
    <property type="project" value="TreeGrafter"/>
</dbReference>
<evidence type="ECO:0000256" key="14">
    <source>
        <dbReference type="RuleBase" id="RU003848"/>
    </source>
</evidence>
<keyword evidence="4 13" id="KW-0138">CF(0)</keyword>
<proteinExistence type="inferred from homology"/>
<name>A0A1M4VF70_9CLOT</name>
<feature type="transmembrane region" description="Helical" evidence="13">
    <location>
        <begin position="6"/>
        <end position="23"/>
    </location>
</feature>
<dbReference type="SUPFAM" id="SSF81573">
    <property type="entry name" value="F1F0 ATP synthase subunit B, membrane domain"/>
    <property type="match status" value="1"/>
</dbReference>
<dbReference type="AlphaFoldDB" id="A0A1M4VF70"/>
<evidence type="ECO:0000313" key="17">
    <source>
        <dbReference type="Proteomes" id="UP000184035"/>
    </source>
</evidence>
<keyword evidence="2 13" id="KW-0813">Transport</keyword>
<evidence type="ECO:0000256" key="9">
    <source>
        <dbReference type="ARBA" id="ARBA00023136"/>
    </source>
</evidence>
<dbReference type="PANTHER" id="PTHR33445:SF1">
    <property type="entry name" value="ATP SYNTHASE SUBUNIT B"/>
    <property type="match status" value="1"/>
</dbReference>
<evidence type="ECO:0000256" key="11">
    <source>
        <dbReference type="ARBA" id="ARBA00025198"/>
    </source>
</evidence>
<dbReference type="HAMAP" id="MF_01398">
    <property type="entry name" value="ATP_synth_b_bprime"/>
    <property type="match status" value="1"/>
</dbReference>
<dbReference type="Pfam" id="PF00430">
    <property type="entry name" value="ATP-synt_B"/>
    <property type="match status" value="1"/>
</dbReference>
<keyword evidence="8 13" id="KW-0406">Ion transport</keyword>
<evidence type="ECO:0000256" key="13">
    <source>
        <dbReference type="HAMAP-Rule" id="MF_01398"/>
    </source>
</evidence>
<comment type="function">
    <text evidence="13">Component of the F(0) channel, it forms part of the peripheral stalk, linking F(1) to F(0).</text>
</comment>
<keyword evidence="9 13" id="KW-0472">Membrane</keyword>
<keyword evidence="3 13" id="KW-1003">Cell membrane</keyword>
<dbReference type="PANTHER" id="PTHR33445">
    <property type="entry name" value="ATP SYNTHASE SUBUNIT B', CHLOROPLASTIC"/>
    <property type="match status" value="1"/>
</dbReference>
<evidence type="ECO:0000256" key="12">
    <source>
        <dbReference type="ARBA" id="ARBA00037847"/>
    </source>
</evidence>
<feature type="coiled-coil region" evidence="15">
    <location>
        <begin position="101"/>
        <end position="128"/>
    </location>
</feature>
<keyword evidence="5 13" id="KW-0812">Transmembrane</keyword>
<gene>
    <name evidence="13" type="primary">atpF</name>
    <name evidence="16" type="ORF">SAMN05443638_107116</name>
</gene>
<evidence type="ECO:0000256" key="1">
    <source>
        <dbReference type="ARBA" id="ARBA00005513"/>
    </source>
</evidence>
<dbReference type="GO" id="GO:0045259">
    <property type="term" value="C:proton-transporting ATP synthase complex"/>
    <property type="evidence" value="ECO:0007669"/>
    <property type="project" value="UniProtKB-KW"/>
</dbReference>
<dbReference type="Proteomes" id="UP000184035">
    <property type="component" value="Unassembled WGS sequence"/>
</dbReference>
<dbReference type="InterPro" id="IPR002146">
    <property type="entry name" value="ATP_synth_b/b'su_bac/chlpt"/>
</dbReference>
<comment type="subunit">
    <text evidence="13">F-type ATPases have 2 components, F(1) - the catalytic core - and F(0) - the membrane proton channel. F(1) has five subunits: alpha(3), beta(3), gamma(1), delta(1), epsilon(1). F(0) has three main subunits: a(1), b(2) and c(10-14). The alpha and beta chains form an alternating ring which encloses part of the gamma chain. F(1) is attached to F(0) by a central stalk formed by the gamma and epsilon chains, while a peripheral stalk is formed by the delta and b chains.</text>
</comment>
<evidence type="ECO:0000256" key="4">
    <source>
        <dbReference type="ARBA" id="ARBA00022547"/>
    </source>
</evidence>
<comment type="similarity">
    <text evidence="1 13 14">Belongs to the ATPase B chain family.</text>
</comment>
<keyword evidence="6 13" id="KW-0375">Hydrogen ion transport</keyword>
<evidence type="ECO:0000313" key="16">
    <source>
        <dbReference type="EMBL" id="SHE67646.1"/>
    </source>
</evidence>
<comment type="function">
    <text evidence="11 13">F(1)F(0) ATP synthase produces ATP from ADP in the presence of a proton or sodium gradient. F-type ATPases consist of two structural domains, F(1) containing the extramembraneous catalytic core and F(0) containing the membrane proton channel, linked together by a central stalk and a peripheral stalk. During catalysis, ATP synthesis in the catalytic domain of F(1) is coupled via a rotary mechanism of the central stalk subunits to proton translocation.</text>
</comment>
<evidence type="ECO:0000256" key="6">
    <source>
        <dbReference type="ARBA" id="ARBA00022781"/>
    </source>
</evidence>
<dbReference type="EMBL" id="FQVM01000007">
    <property type="protein sequence ID" value="SHE67646.1"/>
    <property type="molecule type" value="Genomic_DNA"/>
</dbReference>
<sequence>MESINFLTILAAILNFIILYAILRHFFFDKVKKVVNDRQESIENKLLEADEDAEKARMMLLENERILKSAKQEGKAIKEKEKKKAEKIYQEIVEDANKEAHAILERSKVEINREKAKAEDEVKKQAVDLALMLSAKALEESIDEEKHRKLINDYISKVGI</sequence>
<dbReference type="STRING" id="1533.SAMN05443638_107116"/>
<evidence type="ECO:0000256" key="15">
    <source>
        <dbReference type="SAM" id="Coils"/>
    </source>
</evidence>
<dbReference type="NCBIfam" id="TIGR01144">
    <property type="entry name" value="ATP_synt_b"/>
    <property type="match status" value="1"/>
</dbReference>
<dbReference type="OrthoDB" id="9795863at2"/>
<dbReference type="RefSeq" id="WP_072894552.1">
    <property type="nucleotide sequence ID" value="NZ_FQVM01000007.1"/>
</dbReference>
<evidence type="ECO:0000256" key="8">
    <source>
        <dbReference type="ARBA" id="ARBA00023065"/>
    </source>
</evidence>
<protein>
    <recommendedName>
        <fullName evidence="13">ATP synthase subunit b</fullName>
    </recommendedName>
    <alternativeName>
        <fullName evidence="13">ATP synthase F(0) sector subunit b</fullName>
    </alternativeName>
    <alternativeName>
        <fullName evidence="13">ATPase subunit I</fullName>
    </alternativeName>
    <alternativeName>
        <fullName evidence="13">F-type ATPase subunit b</fullName>
        <shortName evidence="13">F-ATPase subunit b</shortName>
    </alternativeName>
</protein>
<dbReference type="CDD" id="cd06503">
    <property type="entry name" value="ATP-synt_Fo_b"/>
    <property type="match status" value="1"/>
</dbReference>
<reference evidence="16 17" key="1">
    <citation type="submission" date="2016-11" db="EMBL/GenBank/DDBJ databases">
        <authorList>
            <person name="Jaros S."/>
            <person name="Januszkiewicz K."/>
            <person name="Wedrychowicz H."/>
        </authorList>
    </citation>
    <scope>NUCLEOTIDE SEQUENCE [LARGE SCALE GENOMIC DNA]</scope>
    <source>
        <strain evidence="16 17">DSM 2631</strain>
    </source>
</reference>
<evidence type="ECO:0000256" key="7">
    <source>
        <dbReference type="ARBA" id="ARBA00022989"/>
    </source>
</evidence>
<accession>A0A1M4VF70</accession>
<dbReference type="GO" id="GO:0012505">
    <property type="term" value="C:endomembrane system"/>
    <property type="evidence" value="ECO:0007669"/>
    <property type="project" value="UniProtKB-SubCell"/>
</dbReference>
<dbReference type="InterPro" id="IPR028987">
    <property type="entry name" value="ATP_synth_B-like_membr_sf"/>
</dbReference>
<dbReference type="InterPro" id="IPR050059">
    <property type="entry name" value="ATP_synthase_B_chain"/>
</dbReference>
<dbReference type="GO" id="GO:0046933">
    <property type="term" value="F:proton-transporting ATP synthase activity, rotational mechanism"/>
    <property type="evidence" value="ECO:0007669"/>
    <property type="project" value="UniProtKB-UniRule"/>
</dbReference>
<evidence type="ECO:0000256" key="10">
    <source>
        <dbReference type="ARBA" id="ARBA00023310"/>
    </source>
</evidence>
<dbReference type="NCBIfam" id="NF009992">
    <property type="entry name" value="PRK13461.1"/>
    <property type="match status" value="1"/>
</dbReference>
<dbReference type="GO" id="GO:0005886">
    <property type="term" value="C:plasma membrane"/>
    <property type="evidence" value="ECO:0007669"/>
    <property type="project" value="UniProtKB-SubCell"/>
</dbReference>